<keyword evidence="2" id="KW-1185">Reference proteome</keyword>
<sequence length="528" mass="61193">MAHKFVRLVKKGEESLNKKSKKVYLYRYNFSSQKLEKARQVIWGDYLRIDENHDTSHLDSKWIPVVWSPRFNPETLYIDESYTSKERPLEIIFLDVGQGDGAILISPEQSSEEKIFVIDAGESENMYTFLKARFNPYRSFKFEGAIITHPDRDHYLGFENIFKDHRFGFKNIYQNGLVERPVSGKFEKVGGFKTDPDNGKDYIYDLAESKHDIEKHFSDDTNFGRYEFPPIMFNALNNPLIENFAILSTHPKHSTHENGRAFMPGFAPSNNLPYQIEILGPIIEEKNGKLRLRKISNQYGKTKNGHSILLRLHFGKFKVFFGGDLNSIAEKFLLKHYTNRTRFPQKGSLKSKEMIEEAKNWFEADIMKTCHHGATDVTDEFLSAVNPACFVISSGDEEGHIHPRPDLLGRLGKFGKGESPVILSTELQRSTREFEDETKVKKVLKKLKTMTNESNKAKRTEIKEKIERDIHDLTKLNVETYGAIYLKTDGQRLITAFKIEEKSDKKKWFYFEYLIDDDGKLKLKHVSG</sequence>
<evidence type="ECO:0000313" key="2">
    <source>
        <dbReference type="Proteomes" id="UP000023541"/>
    </source>
</evidence>
<protein>
    <recommendedName>
        <fullName evidence="3">Metallo-beta-lactamase domain-containing protein</fullName>
    </recommendedName>
</protein>
<dbReference type="eggNOG" id="COG2333">
    <property type="taxonomic scope" value="Bacteria"/>
</dbReference>
<evidence type="ECO:0000313" key="1">
    <source>
        <dbReference type="EMBL" id="EZH75042.1"/>
    </source>
</evidence>
<dbReference type="PANTHER" id="PTHR30619">
    <property type="entry name" value="DNA INTERNALIZATION/COMPETENCE PROTEIN COMEC/REC2"/>
    <property type="match status" value="1"/>
</dbReference>
<dbReference type="InterPro" id="IPR036866">
    <property type="entry name" value="RibonucZ/Hydroxyglut_hydro"/>
</dbReference>
<name>A0A023BYA1_9FLAO</name>
<dbReference type="AlphaFoldDB" id="A0A023BYA1"/>
<gene>
    <name evidence="1" type="ORF">ATO12_09960</name>
</gene>
<dbReference type="PANTHER" id="PTHR30619:SF1">
    <property type="entry name" value="RECOMBINATION PROTEIN 2"/>
    <property type="match status" value="1"/>
</dbReference>
<reference evidence="1 2" key="1">
    <citation type="submission" date="2014-04" db="EMBL/GenBank/DDBJ databases">
        <title>Aquimarina sp. 22II-S11-z7 Genome Sequencing.</title>
        <authorList>
            <person name="Lai Q."/>
        </authorList>
    </citation>
    <scope>NUCLEOTIDE SEQUENCE [LARGE SCALE GENOMIC DNA]</scope>
    <source>
        <strain evidence="1 2">22II-S11-z7</strain>
    </source>
</reference>
<organism evidence="1 2">
    <name type="scientific">Aquimarina atlantica</name>
    <dbReference type="NCBI Taxonomy" id="1317122"/>
    <lineage>
        <taxon>Bacteria</taxon>
        <taxon>Pseudomonadati</taxon>
        <taxon>Bacteroidota</taxon>
        <taxon>Flavobacteriia</taxon>
        <taxon>Flavobacteriales</taxon>
        <taxon>Flavobacteriaceae</taxon>
        <taxon>Aquimarina</taxon>
    </lineage>
</organism>
<dbReference type="InterPro" id="IPR052159">
    <property type="entry name" value="Competence_DNA_uptake"/>
</dbReference>
<accession>A0A023BYA1</accession>
<comment type="caution">
    <text evidence="1">The sequence shown here is derived from an EMBL/GenBank/DDBJ whole genome shotgun (WGS) entry which is preliminary data.</text>
</comment>
<dbReference type="EMBL" id="AQRA01000002">
    <property type="protein sequence ID" value="EZH75042.1"/>
    <property type="molecule type" value="Genomic_DNA"/>
</dbReference>
<dbReference type="Gene3D" id="3.60.15.10">
    <property type="entry name" value="Ribonuclease Z/Hydroxyacylglutathione hydrolase-like"/>
    <property type="match status" value="1"/>
</dbReference>
<evidence type="ECO:0008006" key="3">
    <source>
        <dbReference type="Google" id="ProtNLM"/>
    </source>
</evidence>
<dbReference type="OrthoDB" id="9761531at2"/>
<dbReference type="STRING" id="1317122.ATO12_09960"/>
<dbReference type="SUPFAM" id="SSF56281">
    <property type="entry name" value="Metallo-hydrolase/oxidoreductase"/>
    <property type="match status" value="1"/>
</dbReference>
<dbReference type="RefSeq" id="WP_034240120.1">
    <property type="nucleotide sequence ID" value="NZ_AQRA01000002.1"/>
</dbReference>
<dbReference type="Proteomes" id="UP000023541">
    <property type="component" value="Unassembled WGS sequence"/>
</dbReference>
<proteinExistence type="predicted"/>